<organism evidence="4 5">
    <name type="scientific">Svornostia abyssi</name>
    <dbReference type="NCBI Taxonomy" id="2898438"/>
    <lineage>
        <taxon>Bacteria</taxon>
        <taxon>Bacillati</taxon>
        <taxon>Actinomycetota</taxon>
        <taxon>Thermoleophilia</taxon>
        <taxon>Solirubrobacterales</taxon>
        <taxon>Baekduiaceae</taxon>
        <taxon>Svornostia</taxon>
    </lineage>
</organism>
<keyword evidence="5" id="KW-1185">Reference proteome</keyword>
<accession>A0ABY5PN80</accession>
<reference evidence="5" key="1">
    <citation type="submission" date="2021-11" db="EMBL/GenBank/DDBJ databases">
        <title>Cultivation dependent microbiological survey of springs from the worlds oldest radium mine currently devoted to the extraction of radon-saturated water.</title>
        <authorList>
            <person name="Kapinusova G."/>
            <person name="Smrhova T."/>
            <person name="Strejcek M."/>
            <person name="Suman J."/>
            <person name="Jani K."/>
            <person name="Pajer P."/>
            <person name="Uhlik O."/>
        </authorList>
    </citation>
    <scope>NUCLEOTIDE SEQUENCE [LARGE SCALE GENOMIC DNA]</scope>
    <source>
        <strain evidence="5">J379</strain>
    </source>
</reference>
<sequence>MRASTSPVAAVLSAALAGAMSTPAVAAPSACGGVPEITDAIGDGHHQNTDVTAAWFSEQGGLHAVIRPRTATLGPVHEDSEAAGFALLFEVDGVRRYVRAEAPRAGAMRFDHGTWNGTSFVSAGPTTGAVESGPAGAVIIDVPGVAAGTRLSRPFALTYDGEDAPGVVHWVDRAPGGTSPAGTEFGADLVVGTCALAAGGAPAGATPGAGGETGAGATASSPGSVALLAPRRVTGAKTVQVTGSVRPASGGVRVTLRAQARRTTTRTTTTAGDGTFVVRVPIGETTKLRATAGGLDSQTLTVTVRSTVRVKVRRAKAGGVIVTGTVRPNLPGRVLWLRDGAFSPSATTTAAGGSFRLRLSRPPRRPLPGRLHPVRQSRRAVHLEHRSHPMNRSTVIAAAVAAAALAVPATAFAHGSVYETTARSVPSPAPSPINAGDLVTQKRYVFANHGYTAVFRETNGVTTMGAVNFAALPSAYRNQAGKTANFKEAWYAEGATGVQVHATCQGVAALSSFENIGSWQGADPFYGYIPFQASSAGFEDDPADWIPVVKAVTGVDLETVADPAAACAGLGGTYTPADAFNTPPTPANPLAPWTALSSSTIAEETEKAVAPLEDEITELQAQVASLTTAKAAAETATKEAQALAKTLADKAAAAEAASSAASAQLQAASVPLGIALGAESFSVKQLGAGVAVKISGPAGEKAHVRLLVSDATRKALGLKLRTIASATTTIGADGSSVTLKSSAKGLAKLAATTTVTVDVSAGGRTVSTTGKVTR</sequence>
<dbReference type="EMBL" id="CP088295">
    <property type="protein sequence ID" value="UUY06107.1"/>
    <property type="molecule type" value="Genomic_DNA"/>
</dbReference>
<evidence type="ECO:0000313" key="4">
    <source>
        <dbReference type="EMBL" id="UUY06107.1"/>
    </source>
</evidence>
<evidence type="ECO:0000313" key="5">
    <source>
        <dbReference type="Proteomes" id="UP001058860"/>
    </source>
</evidence>
<dbReference type="Proteomes" id="UP001058860">
    <property type="component" value="Chromosome"/>
</dbReference>
<evidence type="ECO:0000256" key="2">
    <source>
        <dbReference type="SAM" id="MobiDB-lite"/>
    </source>
</evidence>
<feature type="region of interest" description="Disordered" evidence="2">
    <location>
        <begin position="359"/>
        <end position="378"/>
    </location>
</feature>
<proteinExistence type="predicted"/>
<dbReference type="RefSeq" id="WP_353866536.1">
    <property type="nucleotide sequence ID" value="NZ_CP088295.1"/>
</dbReference>
<protein>
    <submittedName>
        <fullName evidence="4">Uncharacterized protein</fullName>
    </submittedName>
</protein>
<feature type="coiled-coil region" evidence="1">
    <location>
        <begin position="602"/>
        <end position="636"/>
    </location>
</feature>
<feature type="chain" id="PRO_5047272856" evidence="3">
    <location>
        <begin position="27"/>
        <end position="774"/>
    </location>
</feature>
<gene>
    <name evidence="4" type="ORF">LRS13_11510</name>
</gene>
<keyword evidence="1" id="KW-0175">Coiled coil</keyword>
<name>A0ABY5PN80_9ACTN</name>
<keyword evidence="3" id="KW-0732">Signal</keyword>
<evidence type="ECO:0000256" key="1">
    <source>
        <dbReference type="SAM" id="Coils"/>
    </source>
</evidence>
<evidence type="ECO:0000256" key="3">
    <source>
        <dbReference type="SAM" id="SignalP"/>
    </source>
</evidence>
<feature type="region of interest" description="Disordered" evidence="2">
    <location>
        <begin position="202"/>
        <end position="222"/>
    </location>
</feature>
<feature type="signal peptide" evidence="3">
    <location>
        <begin position="1"/>
        <end position="26"/>
    </location>
</feature>